<dbReference type="SMART" id="SM00852">
    <property type="entry name" value="MoCF_biosynth"/>
    <property type="match status" value="1"/>
</dbReference>
<accession>A0A0S6UBQ2</accession>
<organism evidence="2">
    <name type="scientific">Moorella thermoacetica Y72</name>
    <dbReference type="NCBI Taxonomy" id="1325331"/>
    <lineage>
        <taxon>Bacteria</taxon>
        <taxon>Bacillati</taxon>
        <taxon>Bacillota</taxon>
        <taxon>Clostridia</taxon>
        <taxon>Neomoorellales</taxon>
        <taxon>Neomoorellaceae</taxon>
        <taxon>Neomoorella</taxon>
    </lineage>
</organism>
<dbReference type="Gene3D" id="3.40.980.10">
    <property type="entry name" value="MoaB/Mog-like domain"/>
    <property type="match status" value="1"/>
</dbReference>
<dbReference type="Proteomes" id="UP000063718">
    <property type="component" value="Unassembled WGS sequence"/>
</dbReference>
<reference evidence="2" key="1">
    <citation type="journal article" date="2014" name="Gene">
        <title>Genome-guided analysis of transformation efficiency and carbon dioxide assimilation by Moorella thermoacetica Y72.</title>
        <authorList>
            <person name="Tsukahara K."/>
            <person name="Kita A."/>
            <person name="Nakashimada Y."/>
            <person name="Hoshino T."/>
            <person name="Murakami K."/>
        </authorList>
    </citation>
    <scope>NUCLEOTIDE SEQUENCE [LARGE SCALE GENOMIC DNA]</scope>
    <source>
        <strain evidence="2">Y72</strain>
    </source>
</reference>
<dbReference type="Pfam" id="PF00994">
    <property type="entry name" value="MoCF_biosynth"/>
    <property type="match status" value="1"/>
</dbReference>
<dbReference type="PANTHER" id="PTHR13939">
    <property type="entry name" value="NICOTINAMIDE-NUCLEOTIDE AMIDOHYDROLASE PNCC"/>
    <property type="match status" value="1"/>
</dbReference>
<dbReference type="AlphaFoldDB" id="A0A0S6UBQ2"/>
<dbReference type="PANTHER" id="PTHR13939:SF0">
    <property type="entry name" value="NMN AMIDOHYDROLASE-LIKE PROTEIN YFAY"/>
    <property type="match status" value="1"/>
</dbReference>
<dbReference type="SUPFAM" id="SSF53218">
    <property type="entry name" value="Molybdenum cofactor biosynthesis proteins"/>
    <property type="match status" value="1"/>
</dbReference>
<evidence type="ECO:0000313" key="2">
    <source>
        <dbReference type="EMBL" id="GAF24921.1"/>
    </source>
</evidence>
<dbReference type="InterPro" id="IPR036425">
    <property type="entry name" value="MoaB/Mog-like_dom_sf"/>
</dbReference>
<dbReference type="RefSeq" id="WP_025773060.1">
    <property type="nucleotide sequence ID" value="NZ_DF238840.1"/>
</dbReference>
<proteinExistence type="predicted"/>
<dbReference type="InterPro" id="IPR001453">
    <property type="entry name" value="MoaB/Mog_dom"/>
</dbReference>
<gene>
    <name evidence="2" type="ORF">MTY_0249</name>
</gene>
<sequence>MEWDLLEKTTFWIDDIDLSKADLGQVAAVAAAALELPAKEVMVVDVRPGLVAFDILRRRVRAEAVAGKEGVILQRLAELPGVTLGPGAAVHSEGVLGLIALEPEDAASVLAESATLARDIKQAVARRAIVFASGAEVIAGKIKDTNSPYILAALERNGYQARFGGVLEDDLVAAANRLEGALEEGYGLVITTGGVGAEDKDFSVEAILRLDPEAHTPWILKFKPDYQRHHKEGVRIAVGQVGMTIMVALPGPHQEARLGCDRLLAGLEQGLAGGPLAEYIASALRERWRSVMKEGGHEHGLSSHCC</sequence>
<dbReference type="EMBL" id="DF238840">
    <property type="protein sequence ID" value="GAF24921.1"/>
    <property type="molecule type" value="Genomic_DNA"/>
</dbReference>
<protein>
    <submittedName>
        <fullName evidence="2">Molybdopterin biosynthesis enzyme</fullName>
    </submittedName>
</protein>
<name>A0A0S6UBQ2_NEOTH</name>
<evidence type="ECO:0000259" key="1">
    <source>
        <dbReference type="SMART" id="SM00852"/>
    </source>
</evidence>
<dbReference type="InterPro" id="IPR050101">
    <property type="entry name" value="CinA"/>
</dbReference>
<feature type="domain" description="MoaB/Mog" evidence="1">
    <location>
        <begin position="129"/>
        <end position="270"/>
    </location>
</feature>